<proteinExistence type="predicted"/>
<accession>A0ABV3ZPG2</accession>
<organism evidence="2 3">
    <name type="scientific">Danxiaibacter flavus</name>
    <dbReference type="NCBI Taxonomy" id="3049108"/>
    <lineage>
        <taxon>Bacteria</taxon>
        <taxon>Pseudomonadati</taxon>
        <taxon>Bacteroidota</taxon>
        <taxon>Chitinophagia</taxon>
        <taxon>Chitinophagales</taxon>
        <taxon>Chitinophagaceae</taxon>
        <taxon>Danxiaibacter</taxon>
    </lineage>
</organism>
<feature type="chain" id="PRO_5046593661" evidence="1">
    <location>
        <begin position="20"/>
        <end position="727"/>
    </location>
</feature>
<sequence>MRVLLLSGFVVFINFFASAQTTGTTGQDIPLMRKMFHENINQSQRTLFTLDGKQDDKFAPSSDDDLNNQITYAATVGIDNLQNEIEGNASTDANTKIKFLRGLNEVLTAYISQYRQKQVKGNALPQLVKDFKSAMDLEMQHQSILPLIQKNAYETGNMLINSIAFKDNVDAQACRNDLMAKYLSKYPERILPTLSEKPNLPFADSLIIKAARTQQENLYTYAAATNSFAGKIGSVNDPLVKIIYKMAKMKTGRQYFPFLDNLYKGKTTFEEIESVMDNDEKYYSLLVRTELDYASRVIKRDTPMAMQTLTNRLRFKAKEVYINEINGLHEKPDNIRFKSIEKLTPQELYYMAVLGEEEIYTSSYVNGVYPRIWKGKMQKGDSLLMSVYFDHFKKWIKMAANYNTLDNFLGRMDKQNAEMLMVAFVRGLDKTQNLEDAVDVANSYSSIKDPAIKRLILSQVQYNLEQAQKTKNVKATRIYGILNTIFQSIDPNNKIDLTATLGIPPVYSMPNAMMKDGTGRIIIQQFFYGDKDGTNVFNSFLSNMSNGNWKIIPSAKWVEVRSTKGTPISIYSNRPLDETKGLDADAQAALGQYLTDKGLDPTMVIHRGHSYYLISTLQQLAPSAKVVLLGSCGGYQSLSTVLNTCPTAQIISSKQTGSGLINMPMISAIVETLRQGKDLDWPGMWSNLEKRFAHNTLFDDYVPPYKNLGAVFIMAYKKMEERDRLEE</sequence>
<dbReference type="EMBL" id="JAULBC010000009">
    <property type="protein sequence ID" value="MEX6690544.1"/>
    <property type="molecule type" value="Genomic_DNA"/>
</dbReference>
<feature type="signal peptide" evidence="1">
    <location>
        <begin position="1"/>
        <end position="19"/>
    </location>
</feature>
<name>A0ABV3ZPG2_9BACT</name>
<gene>
    <name evidence="2" type="ORF">QTN47_23730</name>
</gene>
<evidence type="ECO:0000313" key="2">
    <source>
        <dbReference type="EMBL" id="MEX6690544.1"/>
    </source>
</evidence>
<reference evidence="2 3" key="1">
    <citation type="submission" date="2023-07" db="EMBL/GenBank/DDBJ databases">
        <authorList>
            <person name="Lian W.-H."/>
        </authorList>
    </citation>
    <scope>NUCLEOTIDE SEQUENCE [LARGE SCALE GENOMIC DNA]</scope>
    <source>
        <strain evidence="2 3">SYSU DXS3180</strain>
    </source>
</reference>
<keyword evidence="3" id="KW-1185">Reference proteome</keyword>
<comment type="caution">
    <text evidence="2">The sequence shown here is derived from an EMBL/GenBank/DDBJ whole genome shotgun (WGS) entry which is preliminary data.</text>
</comment>
<protein>
    <submittedName>
        <fullName evidence="2">Uncharacterized protein</fullName>
    </submittedName>
</protein>
<dbReference type="Proteomes" id="UP001560573">
    <property type="component" value="Unassembled WGS sequence"/>
</dbReference>
<keyword evidence="1" id="KW-0732">Signal</keyword>
<dbReference type="RefSeq" id="WP_369331957.1">
    <property type="nucleotide sequence ID" value="NZ_JAULBC010000009.1"/>
</dbReference>
<evidence type="ECO:0000313" key="3">
    <source>
        <dbReference type="Proteomes" id="UP001560573"/>
    </source>
</evidence>
<evidence type="ECO:0000256" key="1">
    <source>
        <dbReference type="SAM" id="SignalP"/>
    </source>
</evidence>